<dbReference type="KEGG" id="ovb:NB640_04745"/>
<name>A0A9E9P3F4_9BURK</name>
<evidence type="ECO:0000313" key="2">
    <source>
        <dbReference type="EMBL" id="WAW10949.1"/>
    </source>
</evidence>
<keyword evidence="3" id="KW-1185">Reference proteome</keyword>
<proteinExistence type="predicted"/>
<keyword evidence="1" id="KW-0472">Membrane</keyword>
<feature type="transmembrane region" description="Helical" evidence="1">
    <location>
        <begin position="55"/>
        <end position="79"/>
    </location>
</feature>
<keyword evidence="1" id="KW-0812">Transmembrane</keyword>
<keyword evidence="1" id="KW-1133">Transmembrane helix</keyword>
<accession>A0A9E9P3F4</accession>
<evidence type="ECO:0000256" key="1">
    <source>
        <dbReference type="SAM" id="Phobius"/>
    </source>
</evidence>
<dbReference type="RefSeq" id="WP_269310025.1">
    <property type="nucleotide sequence ID" value="NZ_CP098242.1"/>
</dbReference>
<sequence length="104" mass="11609">MELPAKGTGHLYHRITRLFLYGTWLGSILIATGILLTIIAPVYPANLPLLTSSNVTKLGIAVFILMPIIRVLLMLWTFLRQRDPVYTAISATVLLTILVSVFMR</sequence>
<protein>
    <submittedName>
        <fullName evidence="2">DUF1634 domain-containing protein</fullName>
    </submittedName>
</protein>
<dbReference type="AlphaFoldDB" id="A0A9E9P3F4"/>
<dbReference type="Proteomes" id="UP001156215">
    <property type="component" value="Chromosome"/>
</dbReference>
<gene>
    <name evidence="2" type="ORF">NB640_04745</name>
</gene>
<reference evidence="2" key="1">
    <citation type="journal article" date="2022" name="Front. Microbiol.">
        <title>New perspectives on an old grouping: The genomic and phenotypic variability of Oxalobacter formigenes and the implications for calcium oxalate stone prevention.</title>
        <authorList>
            <person name="Chmiel J.A."/>
            <person name="Carr C."/>
            <person name="Stuivenberg G.A."/>
            <person name="Venema R."/>
            <person name="Chanyi R.M."/>
            <person name="Al K.F."/>
            <person name="Giguere D."/>
            <person name="Say H."/>
            <person name="Akouris P.P."/>
            <person name="Dominguez Romero S.A."/>
            <person name="Kwong A."/>
            <person name="Tai V."/>
            <person name="Koval S.F."/>
            <person name="Razvi H."/>
            <person name="Bjazevic J."/>
            <person name="Burton J.P."/>
        </authorList>
    </citation>
    <scope>NUCLEOTIDE SEQUENCE</scope>
    <source>
        <strain evidence="2">WoOx3</strain>
    </source>
</reference>
<organism evidence="2 3">
    <name type="scientific">Oxalobacter vibrioformis</name>
    <dbReference type="NCBI Taxonomy" id="933080"/>
    <lineage>
        <taxon>Bacteria</taxon>
        <taxon>Pseudomonadati</taxon>
        <taxon>Pseudomonadota</taxon>
        <taxon>Betaproteobacteria</taxon>
        <taxon>Burkholderiales</taxon>
        <taxon>Oxalobacteraceae</taxon>
        <taxon>Oxalobacter</taxon>
    </lineage>
</organism>
<dbReference type="EMBL" id="CP098242">
    <property type="protein sequence ID" value="WAW10949.1"/>
    <property type="molecule type" value="Genomic_DNA"/>
</dbReference>
<dbReference type="InterPro" id="IPR012861">
    <property type="entry name" value="DUF1634"/>
</dbReference>
<feature type="transmembrane region" description="Helical" evidence="1">
    <location>
        <begin position="20"/>
        <end position="43"/>
    </location>
</feature>
<dbReference type="Pfam" id="PF07843">
    <property type="entry name" value="DUF1634"/>
    <property type="match status" value="1"/>
</dbReference>
<feature type="transmembrane region" description="Helical" evidence="1">
    <location>
        <begin position="85"/>
        <end position="103"/>
    </location>
</feature>
<evidence type="ECO:0000313" key="3">
    <source>
        <dbReference type="Proteomes" id="UP001156215"/>
    </source>
</evidence>